<dbReference type="EMBL" id="JBHTMB010000232">
    <property type="protein sequence ID" value="MFD1236562.1"/>
    <property type="molecule type" value="Genomic_DNA"/>
</dbReference>
<dbReference type="InterPro" id="IPR025736">
    <property type="entry name" value="PucR_C-HTH_dom"/>
</dbReference>
<dbReference type="InterPro" id="IPR029016">
    <property type="entry name" value="GAF-like_dom_sf"/>
</dbReference>
<evidence type="ECO:0000259" key="2">
    <source>
        <dbReference type="SMART" id="SM00065"/>
    </source>
</evidence>
<proteinExistence type="inferred from homology"/>
<dbReference type="Gene3D" id="3.30.450.40">
    <property type="match status" value="1"/>
</dbReference>
<dbReference type="Gene3D" id="1.10.10.2840">
    <property type="entry name" value="PucR C-terminal helix-turn-helix domain"/>
    <property type="match status" value="1"/>
</dbReference>
<dbReference type="InterPro" id="IPR051448">
    <property type="entry name" value="CdaR-like_regulators"/>
</dbReference>
<organism evidence="3 4">
    <name type="scientific">Pseudonocardia benzenivorans</name>
    <dbReference type="NCBI Taxonomy" id="228005"/>
    <lineage>
        <taxon>Bacteria</taxon>
        <taxon>Bacillati</taxon>
        <taxon>Actinomycetota</taxon>
        <taxon>Actinomycetes</taxon>
        <taxon>Pseudonocardiales</taxon>
        <taxon>Pseudonocardiaceae</taxon>
        <taxon>Pseudonocardia</taxon>
    </lineage>
</organism>
<evidence type="ECO:0000313" key="3">
    <source>
        <dbReference type="EMBL" id="MFD1236562.1"/>
    </source>
</evidence>
<dbReference type="SUPFAM" id="SSF55781">
    <property type="entry name" value="GAF domain-like"/>
    <property type="match status" value="1"/>
</dbReference>
<accession>A0ABW3VMQ2</accession>
<gene>
    <name evidence="3" type="ORF">ACFQ34_25030</name>
</gene>
<evidence type="ECO:0000313" key="4">
    <source>
        <dbReference type="Proteomes" id="UP001597182"/>
    </source>
</evidence>
<dbReference type="InterPro" id="IPR042070">
    <property type="entry name" value="PucR_C-HTH_sf"/>
</dbReference>
<reference evidence="4" key="1">
    <citation type="journal article" date="2019" name="Int. J. Syst. Evol. Microbiol.">
        <title>The Global Catalogue of Microorganisms (GCM) 10K type strain sequencing project: providing services to taxonomists for standard genome sequencing and annotation.</title>
        <authorList>
            <consortium name="The Broad Institute Genomics Platform"/>
            <consortium name="The Broad Institute Genome Sequencing Center for Infectious Disease"/>
            <person name="Wu L."/>
            <person name="Ma J."/>
        </authorList>
    </citation>
    <scope>NUCLEOTIDE SEQUENCE [LARGE SCALE GENOMIC DNA]</scope>
    <source>
        <strain evidence="4">CCUG 49018</strain>
    </source>
</reference>
<evidence type="ECO:0000256" key="1">
    <source>
        <dbReference type="ARBA" id="ARBA00006754"/>
    </source>
</evidence>
<dbReference type="PANTHER" id="PTHR33744">
    <property type="entry name" value="CARBOHYDRATE DIACID REGULATOR"/>
    <property type="match status" value="1"/>
</dbReference>
<dbReference type="Pfam" id="PF01590">
    <property type="entry name" value="GAF"/>
    <property type="match status" value="1"/>
</dbReference>
<dbReference type="RefSeq" id="WP_013675469.1">
    <property type="nucleotide sequence ID" value="NZ_BAABKS010000081.1"/>
</dbReference>
<comment type="caution">
    <text evidence="3">The sequence shown here is derived from an EMBL/GenBank/DDBJ whole genome shotgun (WGS) entry which is preliminary data.</text>
</comment>
<dbReference type="PANTHER" id="PTHR33744:SF7">
    <property type="entry name" value="PUCR FAMILY TRANSCRIPTIONAL REGULATOR"/>
    <property type="match status" value="1"/>
</dbReference>
<name>A0ABW3VMQ2_9PSEU</name>
<dbReference type="InterPro" id="IPR003018">
    <property type="entry name" value="GAF"/>
</dbReference>
<feature type="domain" description="GAF" evidence="2">
    <location>
        <begin position="39"/>
        <end position="189"/>
    </location>
</feature>
<dbReference type="InterPro" id="IPR041522">
    <property type="entry name" value="CdaR_GGDEF"/>
</dbReference>
<dbReference type="Pfam" id="PF17853">
    <property type="entry name" value="GGDEF_2"/>
    <property type="match status" value="1"/>
</dbReference>
<dbReference type="Proteomes" id="UP001597182">
    <property type="component" value="Unassembled WGS sequence"/>
</dbReference>
<dbReference type="SMART" id="SM00065">
    <property type="entry name" value="GAF"/>
    <property type="match status" value="1"/>
</dbReference>
<keyword evidence="4" id="KW-1185">Reference proteome</keyword>
<sequence>MTSSVAHPSGVASARTRSREREVIAAFAEITTEAITAPGLEDLLQLIGRQLCRLLAVHRCSVYLRRGDRFTGAAGHCEIEGDISAAVQAQEAGIAGDAFSQEVIATRRPVLISDVPADPRPHRRTMEHWRVRAMLGVPLVFDGDVIGLIFVDNVEEEHTYSDDDVGLAELFGRLAAIFIRQAVLNSRLAAKAAEVVRQKNVLGYLATVHHKLTDAVLEGADIGAVVTMLSELAAKPVVLYDDAFGVLAWAAPAALRMTEPPVLDRRTREHPAVRTALTALSASRPSTVVPMLPAVGFGRRHQLTRLTIEGRPGGYLAVVEVGRGLSDLDAKLAESGATVLALQILSERRQIEAEGQARDDFLSDLLRSTRDEAQLLRRGPQFGIDLSEPHVIVRLAVGGGVSQLSASAGRGLVVRRFAAVLGGAEPPAVGLPGAVVVLVRLGGRAGGPAELRDHVAEVVASLGPQLDVRTAVVSRVCRAAADFPRAHRELREVEELAASFGWREGVRTVDELGLFRVVMNSGQVKEALRFAHDLVAPVRAHEAGDGPLLTTWRAFVAAEGKVQATARTLDVHENTVRYRLGRVRELTGTDPADLDVLLSARLAFQVLDLAGW</sequence>
<comment type="similarity">
    <text evidence="1">Belongs to the CdaR family.</text>
</comment>
<dbReference type="Pfam" id="PF13556">
    <property type="entry name" value="HTH_30"/>
    <property type="match status" value="1"/>
</dbReference>
<protein>
    <submittedName>
        <fullName evidence="3">Helix-turn-helix domain-containing protein</fullName>
    </submittedName>
</protein>